<dbReference type="Proteomes" id="UP000034154">
    <property type="component" value="Unassembled WGS sequence"/>
</dbReference>
<reference evidence="1 2" key="1">
    <citation type="journal article" date="2015" name="Nature">
        <title>rRNA introns, odd ribosomes, and small enigmatic genomes across a large radiation of phyla.</title>
        <authorList>
            <person name="Brown C.T."/>
            <person name="Hug L.A."/>
            <person name="Thomas B.C."/>
            <person name="Sharon I."/>
            <person name="Castelle C.J."/>
            <person name="Singh A."/>
            <person name="Wilkins M.J."/>
            <person name="Williams K.H."/>
            <person name="Banfield J.F."/>
        </authorList>
    </citation>
    <scope>NUCLEOTIDE SEQUENCE [LARGE SCALE GENOMIC DNA]</scope>
</reference>
<sequence>MLPEIYCLMVAGGQLTPDLKEMLFHIALGMITEQTREFRLKEDGFEGVITTEFESTTLGGLSGTVFEAELDIGAKTVRMRYFVRPVRDAAILAKLMYVTFRITPRGLEFIREAPAN</sequence>
<dbReference type="EMBL" id="LCJB01000009">
    <property type="protein sequence ID" value="KKT71738.1"/>
    <property type="molecule type" value="Genomic_DNA"/>
</dbReference>
<accession>A0A0G1JK23</accession>
<dbReference type="AlphaFoldDB" id="A0A0G1JK23"/>
<evidence type="ECO:0000313" key="1">
    <source>
        <dbReference type="EMBL" id="KKT71738.1"/>
    </source>
</evidence>
<comment type="caution">
    <text evidence="1">The sequence shown here is derived from an EMBL/GenBank/DDBJ whole genome shotgun (WGS) entry which is preliminary data.</text>
</comment>
<protein>
    <submittedName>
        <fullName evidence="1">Uncharacterized protein</fullName>
    </submittedName>
</protein>
<name>A0A0G1JK23_9BACT</name>
<proteinExistence type="predicted"/>
<gene>
    <name evidence="1" type="ORF">UW63_C0009G0007</name>
</gene>
<organism evidence="1 2">
    <name type="scientific">Candidatus Uhrbacteria bacterium GW2011_GWF2_44_350</name>
    <dbReference type="NCBI Taxonomy" id="1619000"/>
    <lineage>
        <taxon>Bacteria</taxon>
        <taxon>Candidatus Uhriibacteriota</taxon>
    </lineage>
</organism>
<evidence type="ECO:0000313" key="2">
    <source>
        <dbReference type="Proteomes" id="UP000034154"/>
    </source>
</evidence>